<keyword evidence="3" id="KW-1185">Reference proteome</keyword>
<feature type="region of interest" description="Disordered" evidence="1">
    <location>
        <begin position="1"/>
        <end position="22"/>
    </location>
</feature>
<reference evidence="2" key="2">
    <citation type="submission" date="2023-05" db="EMBL/GenBank/DDBJ databases">
        <authorList>
            <person name="Schelkunov M.I."/>
        </authorList>
    </citation>
    <scope>NUCLEOTIDE SEQUENCE</scope>
    <source>
        <strain evidence="2">Hsosn_3</strain>
        <tissue evidence="2">Leaf</tissue>
    </source>
</reference>
<evidence type="ECO:0000313" key="2">
    <source>
        <dbReference type="EMBL" id="KAK1387675.1"/>
    </source>
</evidence>
<evidence type="ECO:0000313" key="3">
    <source>
        <dbReference type="Proteomes" id="UP001237642"/>
    </source>
</evidence>
<name>A0AAD8MSF5_9APIA</name>
<dbReference type="EMBL" id="JAUIZM010000004">
    <property type="protein sequence ID" value="KAK1387675.1"/>
    <property type="molecule type" value="Genomic_DNA"/>
</dbReference>
<feature type="region of interest" description="Disordered" evidence="1">
    <location>
        <begin position="135"/>
        <end position="188"/>
    </location>
</feature>
<organism evidence="2 3">
    <name type="scientific">Heracleum sosnowskyi</name>
    <dbReference type="NCBI Taxonomy" id="360622"/>
    <lineage>
        <taxon>Eukaryota</taxon>
        <taxon>Viridiplantae</taxon>
        <taxon>Streptophyta</taxon>
        <taxon>Embryophyta</taxon>
        <taxon>Tracheophyta</taxon>
        <taxon>Spermatophyta</taxon>
        <taxon>Magnoliopsida</taxon>
        <taxon>eudicotyledons</taxon>
        <taxon>Gunneridae</taxon>
        <taxon>Pentapetalae</taxon>
        <taxon>asterids</taxon>
        <taxon>campanulids</taxon>
        <taxon>Apiales</taxon>
        <taxon>Apiaceae</taxon>
        <taxon>Apioideae</taxon>
        <taxon>apioid superclade</taxon>
        <taxon>Tordylieae</taxon>
        <taxon>Tordyliinae</taxon>
        <taxon>Heracleum</taxon>
    </lineage>
</organism>
<reference evidence="2" key="1">
    <citation type="submission" date="2023-02" db="EMBL/GenBank/DDBJ databases">
        <title>Genome of toxic invasive species Heracleum sosnowskyi carries increased number of genes despite the absence of recent whole-genome duplications.</title>
        <authorList>
            <person name="Schelkunov M."/>
            <person name="Shtratnikova V."/>
            <person name="Makarenko M."/>
            <person name="Klepikova A."/>
            <person name="Omelchenko D."/>
            <person name="Novikova G."/>
            <person name="Obukhova E."/>
            <person name="Bogdanov V."/>
            <person name="Penin A."/>
            <person name="Logacheva M."/>
        </authorList>
    </citation>
    <scope>NUCLEOTIDE SEQUENCE</scope>
    <source>
        <strain evidence="2">Hsosn_3</strain>
        <tissue evidence="2">Leaf</tissue>
    </source>
</reference>
<evidence type="ECO:0000256" key="1">
    <source>
        <dbReference type="SAM" id="MobiDB-lite"/>
    </source>
</evidence>
<feature type="compositionally biased region" description="Basic residues" evidence="1">
    <location>
        <begin position="1"/>
        <end position="17"/>
    </location>
</feature>
<accession>A0AAD8MSF5</accession>
<gene>
    <name evidence="2" type="ORF">POM88_015853</name>
</gene>
<sequence length="208" mass="23568">MGKKKPAKGNSSKKKQKNQTEYDRLIQSVTDAEVADFSCEIPSDNVLDSLEFPNVFLNPPPLEGFLEHVAMGKWGLEWLTLLVDRDRDIDFRMLSKEEQQDRIDQMVEDMRNIKRQLKWKKYQYALQKRGRGSAAGRVENFGEEEGGSAAGREENFGEEEGEASGSAARREEDIGEEEGGEASALPDPSIKILFKSLETMFLYDVVQQ</sequence>
<comment type="caution">
    <text evidence="2">The sequence shown here is derived from an EMBL/GenBank/DDBJ whole genome shotgun (WGS) entry which is preliminary data.</text>
</comment>
<dbReference type="AlphaFoldDB" id="A0AAD8MSF5"/>
<protein>
    <submittedName>
        <fullName evidence="2">Uncharacterized protein</fullName>
    </submittedName>
</protein>
<proteinExistence type="predicted"/>
<dbReference type="Proteomes" id="UP001237642">
    <property type="component" value="Unassembled WGS sequence"/>
</dbReference>